<accession>A0ABQ9JYF1</accession>
<gene>
    <name evidence="1" type="ORF">NQ317_003164</name>
</gene>
<dbReference type="PANTHER" id="PTHR14553:SF1">
    <property type="entry name" value="SIMILAR TO CHROMOSOME 1 OPEN READING FRAME 50"/>
    <property type="match status" value="1"/>
</dbReference>
<proteinExistence type="predicted"/>
<name>A0ABQ9JYF1_9CUCU</name>
<dbReference type="Proteomes" id="UP001162164">
    <property type="component" value="Unassembled WGS sequence"/>
</dbReference>
<organism evidence="1 2">
    <name type="scientific">Molorchus minor</name>
    <dbReference type="NCBI Taxonomy" id="1323400"/>
    <lineage>
        <taxon>Eukaryota</taxon>
        <taxon>Metazoa</taxon>
        <taxon>Ecdysozoa</taxon>
        <taxon>Arthropoda</taxon>
        <taxon>Hexapoda</taxon>
        <taxon>Insecta</taxon>
        <taxon>Pterygota</taxon>
        <taxon>Neoptera</taxon>
        <taxon>Endopterygota</taxon>
        <taxon>Coleoptera</taxon>
        <taxon>Polyphaga</taxon>
        <taxon>Cucujiformia</taxon>
        <taxon>Chrysomeloidea</taxon>
        <taxon>Cerambycidae</taxon>
        <taxon>Lamiinae</taxon>
        <taxon>Monochamini</taxon>
        <taxon>Molorchus</taxon>
    </lineage>
</organism>
<sequence>MQLAGHVYHLYERPSGQKYFSMLSQEEWQDAPHKFLGSFRLELDQSWTPIDKEEDRFEGINYLKSMFLRSPPNKRSVKFRRSDGYRRL</sequence>
<evidence type="ECO:0008006" key="3">
    <source>
        <dbReference type="Google" id="ProtNLM"/>
    </source>
</evidence>
<keyword evidence="2" id="KW-1185">Reference proteome</keyword>
<dbReference type="PANTHER" id="PTHR14553">
    <property type="entry name" value="UNCHARACTERIZED PROTEIN C1ORF50"/>
    <property type="match status" value="1"/>
</dbReference>
<evidence type="ECO:0000313" key="2">
    <source>
        <dbReference type="Proteomes" id="UP001162164"/>
    </source>
</evidence>
<comment type="caution">
    <text evidence="1">The sequence shown here is derived from an EMBL/GenBank/DDBJ whole genome shotgun (WGS) entry which is preliminary data.</text>
</comment>
<protein>
    <recommendedName>
        <fullName evidence="3">DUF1653 domain-containing protein</fullName>
    </recommendedName>
</protein>
<evidence type="ECO:0000313" key="1">
    <source>
        <dbReference type="EMBL" id="KAJ8983358.1"/>
    </source>
</evidence>
<dbReference type="EMBL" id="JAPWTJ010000079">
    <property type="protein sequence ID" value="KAJ8983358.1"/>
    <property type="molecule type" value="Genomic_DNA"/>
</dbReference>
<dbReference type="Pfam" id="PF10504">
    <property type="entry name" value="DUF2452"/>
    <property type="match status" value="1"/>
</dbReference>
<reference evidence="1" key="1">
    <citation type="journal article" date="2023" name="Insect Mol. Biol.">
        <title>Genome sequencing provides insights into the evolution of gene families encoding plant cell wall-degrading enzymes in longhorned beetles.</title>
        <authorList>
            <person name="Shin N.R."/>
            <person name="Okamura Y."/>
            <person name="Kirsch R."/>
            <person name="Pauchet Y."/>
        </authorList>
    </citation>
    <scope>NUCLEOTIDE SEQUENCE</scope>
    <source>
        <strain evidence="1">MMC_N1</strain>
    </source>
</reference>
<dbReference type="InterPro" id="IPR019534">
    <property type="entry name" value="DUF2452"/>
</dbReference>